<dbReference type="EMBL" id="CP089982">
    <property type="protein sequence ID" value="WXA96236.1"/>
    <property type="molecule type" value="Genomic_DNA"/>
</dbReference>
<keyword evidence="2" id="KW-1185">Reference proteome</keyword>
<evidence type="ECO:0000313" key="1">
    <source>
        <dbReference type="EMBL" id="WXA96236.1"/>
    </source>
</evidence>
<dbReference type="RefSeq" id="WP_394846852.1">
    <property type="nucleotide sequence ID" value="NZ_CP089982.1"/>
</dbReference>
<organism evidence="1 2">
    <name type="scientific">Pendulispora brunnea</name>
    <dbReference type="NCBI Taxonomy" id="2905690"/>
    <lineage>
        <taxon>Bacteria</taxon>
        <taxon>Pseudomonadati</taxon>
        <taxon>Myxococcota</taxon>
        <taxon>Myxococcia</taxon>
        <taxon>Myxococcales</taxon>
        <taxon>Sorangiineae</taxon>
        <taxon>Pendulisporaceae</taxon>
        <taxon>Pendulispora</taxon>
    </lineage>
</organism>
<proteinExistence type="predicted"/>
<sequence length="207" mass="23525">MEFVRELCRIGGSTIVGQKVDIARLRAAFGDDESAHAVSSLLAIKNGFYAFNQALHVFSDAGTPREPGLIEWNSPKCWKQFYGAAARGIHFAEDCFGNQFQCIDGRISLLTVDRATSRVIAETIDDWAHLILDDPCRWAKQHVSDEWQRKYGRLAPGDRLVTEISPLAGGDFSHLNARAEEEIEAMRYRGRRLRELQKHPCERINWH</sequence>
<accession>A0ABZ2KC95</accession>
<reference evidence="1 2" key="1">
    <citation type="submission" date="2021-12" db="EMBL/GenBank/DDBJ databases">
        <title>Discovery of the Pendulisporaceae a myxobacterial family with distinct sporulation behavior and unique specialized metabolism.</title>
        <authorList>
            <person name="Garcia R."/>
            <person name="Popoff A."/>
            <person name="Bader C.D."/>
            <person name="Loehr J."/>
            <person name="Walesch S."/>
            <person name="Walt C."/>
            <person name="Boldt J."/>
            <person name="Bunk B."/>
            <person name="Haeckl F.J.F.P.J."/>
            <person name="Gunesch A.P."/>
            <person name="Birkelbach J."/>
            <person name="Nuebel U."/>
            <person name="Pietschmann T."/>
            <person name="Bach T."/>
            <person name="Mueller R."/>
        </authorList>
    </citation>
    <scope>NUCLEOTIDE SEQUENCE [LARGE SCALE GENOMIC DNA]</scope>
    <source>
        <strain evidence="1 2">MSr12523</strain>
    </source>
</reference>
<protein>
    <submittedName>
        <fullName evidence="1">Uncharacterized protein</fullName>
    </submittedName>
</protein>
<dbReference type="Proteomes" id="UP001379533">
    <property type="component" value="Chromosome"/>
</dbReference>
<name>A0ABZ2KC95_9BACT</name>
<evidence type="ECO:0000313" key="2">
    <source>
        <dbReference type="Proteomes" id="UP001379533"/>
    </source>
</evidence>
<gene>
    <name evidence="1" type="ORF">LZC95_05225</name>
</gene>